<evidence type="ECO:0000256" key="12">
    <source>
        <dbReference type="ARBA" id="ARBA00046271"/>
    </source>
</evidence>
<dbReference type="Proteomes" id="UP000324767">
    <property type="component" value="Unassembled WGS sequence"/>
</dbReference>
<comment type="similarity">
    <text evidence="1">Belongs to the peroxin-13 family.</text>
</comment>
<feature type="transmembrane region" description="Helical" evidence="15">
    <location>
        <begin position="212"/>
        <end position="234"/>
    </location>
</feature>
<dbReference type="InterPro" id="IPR035463">
    <property type="entry name" value="Pex13"/>
</dbReference>
<reference evidence="17 18" key="1">
    <citation type="submission" date="2019-09" db="EMBL/GenBank/DDBJ databases">
        <title>The hologenome of the rock-dwelling lichen Lasallia pustulata.</title>
        <authorList>
            <person name="Greshake Tzovaras B."/>
            <person name="Segers F."/>
            <person name="Bicker A."/>
            <person name="Dal Grande F."/>
            <person name="Otte J."/>
            <person name="Hankeln T."/>
            <person name="Schmitt I."/>
            <person name="Ebersberger I."/>
        </authorList>
    </citation>
    <scope>NUCLEOTIDE SEQUENCE [LARGE SCALE GENOMIC DNA]</scope>
    <source>
        <strain evidence="17">A1-1</strain>
    </source>
</reference>
<comment type="subcellular location">
    <subcellularLocation>
        <location evidence="12">Peroxisome membrane</location>
    </subcellularLocation>
</comment>
<evidence type="ECO:0000313" key="18">
    <source>
        <dbReference type="Proteomes" id="UP000324767"/>
    </source>
</evidence>
<proteinExistence type="inferred from homology"/>
<feature type="domain" description="SH3" evidence="16">
    <location>
        <begin position="276"/>
        <end position="349"/>
    </location>
</feature>
<dbReference type="PANTHER" id="PTHR19332:SF1">
    <property type="entry name" value="PEROXISOMAL MEMBRANE PROTEIN PEX13"/>
    <property type="match status" value="1"/>
</dbReference>
<evidence type="ECO:0000256" key="3">
    <source>
        <dbReference type="ARBA" id="ARBA00022448"/>
    </source>
</evidence>
<keyword evidence="6 15" id="KW-1133">Transmembrane helix</keyword>
<evidence type="ECO:0000256" key="7">
    <source>
        <dbReference type="ARBA" id="ARBA00023010"/>
    </source>
</evidence>
<evidence type="ECO:0000256" key="2">
    <source>
        <dbReference type="ARBA" id="ARBA00022443"/>
    </source>
</evidence>
<dbReference type="Gene3D" id="2.30.30.40">
    <property type="entry name" value="SH3 Domains"/>
    <property type="match status" value="1"/>
</dbReference>
<dbReference type="AlphaFoldDB" id="A0A5M8Q2B7"/>
<dbReference type="InterPro" id="IPR001452">
    <property type="entry name" value="SH3_domain"/>
</dbReference>
<dbReference type="EMBL" id="VXIT01000001">
    <property type="protein sequence ID" value="KAA6415345.1"/>
    <property type="molecule type" value="Genomic_DNA"/>
</dbReference>
<evidence type="ECO:0000259" key="16">
    <source>
        <dbReference type="PROSITE" id="PS50002"/>
    </source>
</evidence>
<accession>A0A5M8Q2B7</accession>
<evidence type="ECO:0000256" key="4">
    <source>
        <dbReference type="ARBA" id="ARBA00022692"/>
    </source>
</evidence>
<evidence type="ECO:0000256" key="10">
    <source>
        <dbReference type="ARBA" id="ARBA00029693"/>
    </source>
</evidence>
<protein>
    <recommendedName>
        <fullName evidence="11">Peroxisomal membrane protein PEX13</fullName>
    </recommendedName>
    <alternativeName>
        <fullName evidence="10">Peroxin-13</fullName>
    </alternativeName>
</protein>
<evidence type="ECO:0000256" key="6">
    <source>
        <dbReference type="ARBA" id="ARBA00022989"/>
    </source>
</evidence>
<evidence type="ECO:0000256" key="13">
    <source>
        <dbReference type="PROSITE-ProRule" id="PRU00192"/>
    </source>
</evidence>
<keyword evidence="3" id="KW-0813">Transport</keyword>
<evidence type="ECO:0000256" key="14">
    <source>
        <dbReference type="SAM" id="MobiDB-lite"/>
    </source>
</evidence>
<dbReference type="InterPro" id="IPR007223">
    <property type="entry name" value="Peroxin-13_N"/>
</dbReference>
<dbReference type="Pfam" id="PF07653">
    <property type="entry name" value="SH3_2"/>
    <property type="match status" value="1"/>
</dbReference>
<evidence type="ECO:0000256" key="15">
    <source>
        <dbReference type="SAM" id="Phobius"/>
    </source>
</evidence>
<dbReference type="SMART" id="SM00326">
    <property type="entry name" value="SH3"/>
    <property type="match status" value="1"/>
</dbReference>
<dbReference type="GO" id="GO:0005778">
    <property type="term" value="C:peroxisomal membrane"/>
    <property type="evidence" value="ECO:0007669"/>
    <property type="project" value="UniProtKB-SubCell"/>
</dbReference>
<feature type="compositionally biased region" description="Low complexity" evidence="14">
    <location>
        <begin position="33"/>
        <end position="52"/>
    </location>
</feature>
<keyword evidence="8 15" id="KW-0472">Membrane</keyword>
<evidence type="ECO:0000256" key="9">
    <source>
        <dbReference type="ARBA" id="ARBA00023140"/>
    </source>
</evidence>
<evidence type="ECO:0000256" key="1">
    <source>
        <dbReference type="ARBA" id="ARBA00006033"/>
    </source>
</evidence>
<dbReference type="SUPFAM" id="SSF50044">
    <property type="entry name" value="SH3-domain"/>
    <property type="match status" value="1"/>
</dbReference>
<keyword evidence="2 13" id="KW-0728">SH3 domain</keyword>
<sequence>MASVSPPKPWERAGAGATGRRPAAGAISLGGVAPHTTSTPTATTSTSTSQAPSLPPKPSTLSQPTSALNSVVNRTASNYSPYGAASRLGTSPYAGYGGLNSYSSPYSRFGGMGSSMYGGMGGGYGSMYGGVGGMGGMYGGMGGMGMQAGMDPNDPNSLTHSFSQSTQATFQIIESIVGAFGGFAQMLESTYMATHSSFFAMLLPAPPSKKPFLVFLLAVFGLPYLMGKLIRALARSQEEDSLRRHQEPNSHHQQLLLGPDGRPLPPDQQPQPPDPSKFDFCRVLYDYPPSSSPATPASEGSDLAVSRGDLVAVLAKTDPLGQPSDWWRCRARSGKVGWLPGVFLEPVARRGQITAGRGGGSAGSSRRGRWRRRWGVRVGLGGGGE</sequence>
<dbReference type="GO" id="GO:0016560">
    <property type="term" value="P:protein import into peroxisome matrix, docking"/>
    <property type="evidence" value="ECO:0007669"/>
    <property type="project" value="InterPro"/>
</dbReference>
<keyword evidence="9" id="KW-0576">Peroxisome</keyword>
<dbReference type="GO" id="GO:1990429">
    <property type="term" value="C:peroxisomal importomer complex"/>
    <property type="evidence" value="ECO:0007669"/>
    <property type="project" value="TreeGrafter"/>
</dbReference>
<dbReference type="PANTHER" id="PTHR19332">
    <property type="entry name" value="PEROXISOMAL MEMBRANE PROTEIN PEX13"/>
    <property type="match status" value="1"/>
</dbReference>
<organism evidence="17 18">
    <name type="scientific">Lasallia pustulata</name>
    <dbReference type="NCBI Taxonomy" id="136370"/>
    <lineage>
        <taxon>Eukaryota</taxon>
        <taxon>Fungi</taxon>
        <taxon>Dikarya</taxon>
        <taxon>Ascomycota</taxon>
        <taxon>Pezizomycotina</taxon>
        <taxon>Lecanoromycetes</taxon>
        <taxon>OSLEUM clade</taxon>
        <taxon>Umbilicariomycetidae</taxon>
        <taxon>Umbilicariales</taxon>
        <taxon>Umbilicariaceae</taxon>
        <taxon>Lasallia</taxon>
    </lineage>
</organism>
<feature type="compositionally biased region" description="Basic and acidic residues" evidence="14">
    <location>
        <begin position="240"/>
        <end position="250"/>
    </location>
</feature>
<dbReference type="InterPro" id="IPR036028">
    <property type="entry name" value="SH3-like_dom_sf"/>
</dbReference>
<feature type="compositionally biased region" description="Low complexity" evidence="14">
    <location>
        <begin position="12"/>
        <end position="26"/>
    </location>
</feature>
<gene>
    <name evidence="17" type="ORF">FRX48_00060</name>
</gene>
<evidence type="ECO:0000256" key="11">
    <source>
        <dbReference type="ARBA" id="ARBA00034535"/>
    </source>
</evidence>
<evidence type="ECO:0000256" key="5">
    <source>
        <dbReference type="ARBA" id="ARBA00022927"/>
    </source>
</evidence>
<name>A0A5M8Q2B7_9LECA</name>
<dbReference type="Pfam" id="PF04088">
    <property type="entry name" value="Peroxin-13_N"/>
    <property type="match status" value="2"/>
</dbReference>
<comment type="caution">
    <text evidence="17">The sequence shown here is derived from an EMBL/GenBank/DDBJ whole genome shotgun (WGS) entry which is preliminary data.</text>
</comment>
<keyword evidence="5" id="KW-0653">Protein transport</keyword>
<dbReference type="OrthoDB" id="10037838at2759"/>
<evidence type="ECO:0000256" key="8">
    <source>
        <dbReference type="ARBA" id="ARBA00023136"/>
    </source>
</evidence>
<feature type="compositionally biased region" description="Pro residues" evidence="14">
    <location>
        <begin position="262"/>
        <end position="275"/>
    </location>
</feature>
<feature type="region of interest" description="Disordered" evidence="14">
    <location>
        <begin position="240"/>
        <end position="275"/>
    </location>
</feature>
<evidence type="ECO:0000313" key="17">
    <source>
        <dbReference type="EMBL" id="KAA6415345.1"/>
    </source>
</evidence>
<keyword evidence="7" id="KW-0811">Translocation</keyword>
<keyword evidence="4 15" id="KW-0812">Transmembrane</keyword>
<feature type="region of interest" description="Disordered" evidence="14">
    <location>
        <begin position="1"/>
        <end position="65"/>
    </location>
</feature>
<dbReference type="PROSITE" id="PS50002">
    <property type="entry name" value="SH3"/>
    <property type="match status" value="1"/>
</dbReference>